<evidence type="ECO:0000313" key="12">
    <source>
        <dbReference type="Proteomes" id="UP000230775"/>
    </source>
</evidence>
<dbReference type="FunFam" id="3.10.290.10:FF:000001">
    <property type="entry name" value="30S ribosomal protein S4"/>
    <property type="match status" value="1"/>
</dbReference>
<dbReference type="InterPro" id="IPR018079">
    <property type="entry name" value="Ribosomal_uS4_CS"/>
</dbReference>
<gene>
    <name evidence="7" type="primary">rpsD</name>
    <name evidence="11" type="ORF">COT64_02800</name>
</gene>
<comment type="function">
    <text evidence="7">With S5 and S12 plays an important role in translational accuracy.</text>
</comment>
<dbReference type="PANTHER" id="PTHR11831">
    <property type="entry name" value="30S 40S RIBOSOMAL PROTEIN"/>
    <property type="match status" value="1"/>
</dbReference>
<dbReference type="Gene3D" id="1.10.1050.10">
    <property type="entry name" value="Ribosomal Protein S4 Delta 41, Chain A, domain 1"/>
    <property type="match status" value="1"/>
</dbReference>
<evidence type="ECO:0000256" key="6">
    <source>
        <dbReference type="ARBA" id="ARBA00035254"/>
    </source>
</evidence>
<dbReference type="PANTHER" id="PTHR11831:SF4">
    <property type="entry name" value="SMALL RIBOSOMAL SUBUNIT PROTEIN US4M"/>
    <property type="match status" value="1"/>
</dbReference>
<comment type="subunit">
    <text evidence="7">Part of the 30S ribosomal subunit. Contacts protein S5. The interaction surface between S4 and S5 is involved in control of translational fidelity.</text>
</comment>
<dbReference type="GO" id="GO:0006412">
    <property type="term" value="P:translation"/>
    <property type="evidence" value="ECO:0007669"/>
    <property type="project" value="UniProtKB-UniRule"/>
</dbReference>
<name>A0A2H0WR39_9BACT</name>
<keyword evidence="2 7" id="KW-0699">rRNA-binding</keyword>
<evidence type="ECO:0000256" key="4">
    <source>
        <dbReference type="ARBA" id="ARBA00022980"/>
    </source>
</evidence>
<dbReference type="Pfam" id="PF00163">
    <property type="entry name" value="Ribosomal_S4"/>
    <property type="match status" value="1"/>
</dbReference>
<comment type="caution">
    <text evidence="11">The sequence shown here is derived from an EMBL/GenBank/DDBJ whole genome shotgun (WGS) entry which is preliminary data.</text>
</comment>
<dbReference type="InterPro" id="IPR005709">
    <property type="entry name" value="Ribosomal_uS4_bac-type"/>
</dbReference>
<evidence type="ECO:0000256" key="1">
    <source>
        <dbReference type="ARBA" id="ARBA00007465"/>
    </source>
</evidence>
<dbReference type="EMBL" id="PEZI01000058">
    <property type="protein sequence ID" value="PIS14398.1"/>
    <property type="molecule type" value="Genomic_DNA"/>
</dbReference>
<dbReference type="CDD" id="cd00165">
    <property type="entry name" value="S4"/>
    <property type="match status" value="1"/>
</dbReference>
<dbReference type="InterPro" id="IPR001912">
    <property type="entry name" value="Ribosomal_uS4_N"/>
</dbReference>
<evidence type="ECO:0000313" key="11">
    <source>
        <dbReference type="EMBL" id="PIS14398.1"/>
    </source>
</evidence>
<accession>A0A2H0WR39</accession>
<dbReference type="InterPro" id="IPR022801">
    <property type="entry name" value="Ribosomal_uS4"/>
</dbReference>
<dbReference type="InterPro" id="IPR002942">
    <property type="entry name" value="S4_RNA-bd"/>
</dbReference>
<dbReference type="NCBIfam" id="NF003717">
    <property type="entry name" value="PRK05327.1"/>
    <property type="match status" value="1"/>
</dbReference>
<dbReference type="SUPFAM" id="SSF55174">
    <property type="entry name" value="Alpha-L RNA-binding motif"/>
    <property type="match status" value="1"/>
</dbReference>
<dbReference type="GO" id="GO:0003735">
    <property type="term" value="F:structural constituent of ribosome"/>
    <property type="evidence" value="ECO:0007669"/>
    <property type="project" value="InterPro"/>
</dbReference>
<dbReference type="GO" id="GO:0015935">
    <property type="term" value="C:small ribosomal subunit"/>
    <property type="evidence" value="ECO:0007669"/>
    <property type="project" value="InterPro"/>
</dbReference>
<dbReference type="Proteomes" id="UP000230775">
    <property type="component" value="Unassembled WGS sequence"/>
</dbReference>
<evidence type="ECO:0000256" key="2">
    <source>
        <dbReference type="ARBA" id="ARBA00022730"/>
    </source>
</evidence>
<sequence length="207" mass="23748">MIRTYSKKCRLCRAAGEKMFLKGDRCYSVKCPIDRKGAVPPGQHGAKRRRKISDYGIRLAEKQKLKKIYGLNERQMKNCFTQARKERGATGEKMIQVLESRLDNVVFRLGFSPSRRLARQLVSHKHILVNGKPVNISSFKLKPGDVLALDTKALAMTVVKETLKKKDFKILAFLERKAAVGKFTRLPKRDEVETNVNEQMVVEHYSR</sequence>
<organism evidence="11 12">
    <name type="scientific">Candidatus Shapirobacteria bacterium CG09_land_8_20_14_0_10_39_12</name>
    <dbReference type="NCBI Taxonomy" id="1974885"/>
    <lineage>
        <taxon>Bacteria</taxon>
        <taxon>Candidatus Shapironibacteriota</taxon>
    </lineage>
</organism>
<evidence type="ECO:0000256" key="8">
    <source>
        <dbReference type="RuleBase" id="RU003699"/>
    </source>
</evidence>
<keyword evidence="3 7" id="KW-0694">RNA-binding</keyword>
<feature type="domain" description="RNA-binding S4" evidence="9">
    <location>
        <begin position="100"/>
        <end position="164"/>
    </location>
</feature>
<evidence type="ECO:0000256" key="3">
    <source>
        <dbReference type="ARBA" id="ARBA00022884"/>
    </source>
</evidence>
<proteinExistence type="inferred from homology"/>
<dbReference type="GO" id="GO:0019843">
    <property type="term" value="F:rRNA binding"/>
    <property type="evidence" value="ECO:0007669"/>
    <property type="project" value="UniProtKB-UniRule"/>
</dbReference>
<dbReference type="Gene3D" id="3.10.290.10">
    <property type="entry name" value="RNA-binding S4 domain"/>
    <property type="match status" value="1"/>
</dbReference>
<comment type="function">
    <text evidence="7">One of the primary rRNA binding proteins, it binds directly to 16S rRNA where it nucleates assembly of the body of the 30S subunit.</text>
</comment>
<evidence type="ECO:0000256" key="5">
    <source>
        <dbReference type="ARBA" id="ARBA00023274"/>
    </source>
</evidence>
<comment type="similarity">
    <text evidence="1 7 8">Belongs to the universal ribosomal protein uS4 family.</text>
</comment>
<dbReference type="HAMAP" id="MF_01306_B">
    <property type="entry name" value="Ribosomal_uS4_B"/>
    <property type="match status" value="1"/>
</dbReference>
<reference evidence="12" key="1">
    <citation type="submission" date="2017-09" db="EMBL/GenBank/DDBJ databases">
        <title>Depth-based differentiation of microbial function through sediment-hosted aquifers and enrichment of novel symbionts in the deep terrestrial subsurface.</title>
        <authorList>
            <person name="Probst A.J."/>
            <person name="Ladd B."/>
            <person name="Jarett J.K."/>
            <person name="Geller-Mcgrath D.E."/>
            <person name="Sieber C.M.K."/>
            <person name="Emerson J.B."/>
            <person name="Anantharaman K."/>
            <person name="Thomas B.C."/>
            <person name="Malmstrom R."/>
            <person name="Stieglmeier M."/>
            <person name="Klingl A."/>
            <person name="Woyke T."/>
            <person name="Ryan C.M."/>
            <person name="Banfield J.F."/>
        </authorList>
    </citation>
    <scope>NUCLEOTIDE SEQUENCE [LARGE SCALE GENOMIC DNA]</scope>
</reference>
<dbReference type="Pfam" id="PF01479">
    <property type="entry name" value="S4"/>
    <property type="match status" value="1"/>
</dbReference>
<dbReference type="SMART" id="SM00363">
    <property type="entry name" value="S4"/>
    <property type="match status" value="1"/>
</dbReference>
<evidence type="ECO:0000259" key="9">
    <source>
        <dbReference type="SMART" id="SM00363"/>
    </source>
</evidence>
<evidence type="ECO:0000256" key="7">
    <source>
        <dbReference type="HAMAP-Rule" id="MF_01306"/>
    </source>
</evidence>
<dbReference type="InterPro" id="IPR036986">
    <property type="entry name" value="S4_RNA-bd_sf"/>
</dbReference>
<dbReference type="NCBIfam" id="TIGR01017">
    <property type="entry name" value="rpsD_bact"/>
    <property type="match status" value="1"/>
</dbReference>
<evidence type="ECO:0000259" key="10">
    <source>
        <dbReference type="SMART" id="SM01390"/>
    </source>
</evidence>
<dbReference type="SMART" id="SM01390">
    <property type="entry name" value="Ribosomal_S4"/>
    <property type="match status" value="1"/>
</dbReference>
<protein>
    <recommendedName>
        <fullName evidence="6 7">Small ribosomal subunit protein uS4</fullName>
    </recommendedName>
</protein>
<keyword evidence="5 7" id="KW-0687">Ribonucleoprotein</keyword>
<feature type="domain" description="Small ribosomal subunit protein uS4 N-terminal" evidence="10">
    <location>
        <begin position="3"/>
        <end position="99"/>
    </location>
</feature>
<dbReference type="PROSITE" id="PS00632">
    <property type="entry name" value="RIBOSOMAL_S4"/>
    <property type="match status" value="1"/>
</dbReference>
<keyword evidence="4 7" id="KW-0689">Ribosomal protein</keyword>
<dbReference type="PROSITE" id="PS50889">
    <property type="entry name" value="S4"/>
    <property type="match status" value="1"/>
</dbReference>
<dbReference type="GO" id="GO:0042274">
    <property type="term" value="P:ribosomal small subunit biogenesis"/>
    <property type="evidence" value="ECO:0007669"/>
    <property type="project" value="TreeGrafter"/>
</dbReference>
<dbReference type="AlphaFoldDB" id="A0A2H0WR39"/>